<dbReference type="SUPFAM" id="SSF48452">
    <property type="entry name" value="TPR-like"/>
    <property type="match status" value="1"/>
</dbReference>
<evidence type="ECO:0000256" key="4">
    <source>
        <dbReference type="ARBA" id="ARBA00023136"/>
    </source>
</evidence>
<evidence type="ECO:0000256" key="3">
    <source>
        <dbReference type="ARBA" id="ARBA00022729"/>
    </source>
</evidence>
<proteinExistence type="inferred from homology"/>
<dbReference type="EMBL" id="AMGM01000104">
    <property type="protein sequence ID" value="EKB47644.1"/>
    <property type="molecule type" value="Genomic_DNA"/>
</dbReference>
<keyword evidence="4" id="KW-0472">Membrane</keyword>
<evidence type="ECO:0000313" key="8">
    <source>
        <dbReference type="EMBL" id="EKB47644.1"/>
    </source>
</evidence>
<dbReference type="RefSeq" id="WP_009186758.1">
    <property type="nucleotide sequence ID" value="NZ_AMGM01000104.1"/>
</dbReference>
<evidence type="ECO:0000256" key="1">
    <source>
        <dbReference type="ARBA" id="ARBA00004442"/>
    </source>
</evidence>
<dbReference type="Pfam" id="PF14322">
    <property type="entry name" value="SusD-like_3"/>
    <property type="match status" value="1"/>
</dbReference>
<gene>
    <name evidence="8" type="ORF">B879_03745</name>
</gene>
<accession>K1LU49</accession>
<dbReference type="Gene3D" id="1.25.40.390">
    <property type="match status" value="1"/>
</dbReference>
<dbReference type="GO" id="GO:0009279">
    <property type="term" value="C:cell outer membrane"/>
    <property type="evidence" value="ECO:0007669"/>
    <property type="project" value="UniProtKB-SubCell"/>
</dbReference>
<dbReference type="Pfam" id="PF07980">
    <property type="entry name" value="SusD_RagB"/>
    <property type="match status" value="1"/>
</dbReference>
<keyword evidence="3" id="KW-0732">Signal</keyword>
<feature type="domain" description="SusD-like N-terminal" evidence="7">
    <location>
        <begin position="23"/>
        <end position="227"/>
    </location>
</feature>
<keyword evidence="5" id="KW-0998">Cell outer membrane</keyword>
<dbReference type="PATRIC" id="fig|1225176.3.peg.3992"/>
<sequence>MQTNKTNILIVTIISICLMACQDFLDSKPRLDLEVPESLDELLALLSAEQRMNQGALIDIIASDDFYHTREFIESQDNPLYFNAYKRLLTPDMYADAIQPEWTTLYTQIYTANFCLQQLELTTRTAENGSDWDFVKGFALFTRAYAYSELLKVFAAKPSPQTESQISIPLVLKADINTIEEFAPLGKVYSQIFMDLEEATPLLPDTPGIRTRGSKSAVHALAARVYLSMNEFTKALKHIDESLKIDNTLMDFNTLNPALNFPIGLGSPEYVYYKFSGTYSQLNSNPEARIDTLLYQSYEENDLRKTVYFFINPAGNINFKGQFTGRSNYFTGLSVSESLLIKAECEARLGNMETAFETLNTLLESRYMSGTFEPFDPSDFEDPLGFILWERRKELLFRGLRWSDLKRYLGDREEFFPLKRVLDNQIIEMERSPEAFVFPIPQEEFTNR</sequence>
<evidence type="ECO:0000256" key="2">
    <source>
        <dbReference type="ARBA" id="ARBA00006275"/>
    </source>
</evidence>
<evidence type="ECO:0000256" key="5">
    <source>
        <dbReference type="ARBA" id="ARBA00023237"/>
    </source>
</evidence>
<dbReference type="InterPro" id="IPR011990">
    <property type="entry name" value="TPR-like_helical_dom_sf"/>
</dbReference>
<evidence type="ECO:0000259" key="6">
    <source>
        <dbReference type="Pfam" id="PF07980"/>
    </source>
</evidence>
<organism evidence="8 9">
    <name type="scientific">Cecembia lonarensis (strain CCUG 58316 / KCTC 22772 / LW9)</name>
    <dbReference type="NCBI Taxonomy" id="1225176"/>
    <lineage>
        <taxon>Bacteria</taxon>
        <taxon>Pseudomonadati</taxon>
        <taxon>Bacteroidota</taxon>
        <taxon>Cytophagia</taxon>
        <taxon>Cytophagales</taxon>
        <taxon>Cyclobacteriaceae</taxon>
        <taxon>Cecembia</taxon>
    </lineage>
</organism>
<dbReference type="OrthoDB" id="653598at2"/>
<dbReference type="InterPro" id="IPR033985">
    <property type="entry name" value="SusD-like_N"/>
</dbReference>
<protein>
    <submittedName>
        <fullName evidence="8">SusD family protein</fullName>
    </submittedName>
</protein>
<feature type="domain" description="RagB/SusD" evidence="6">
    <location>
        <begin position="328"/>
        <end position="420"/>
    </location>
</feature>
<keyword evidence="9" id="KW-1185">Reference proteome</keyword>
<dbReference type="AlphaFoldDB" id="K1LU49"/>
<evidence type="ECO:0000259" key="7">
    <source>
        <dbReference type="Pfam" id="PF14322"/>
    </source>
</evidence>
<comment type="similarity">
    <text evidence="2">Belongs to the SusD family.</text>
</comment>
<reference evidence="8 9" key="1">
    <citation type="journal article" date="2012" name="J. Bacteriol.">
        <title>Draft Genome Sequence of Cecembia lonarensis Strain LW9T, Isolated from Lonar Lake, a Haloalkaline Lake in India.</title>
        <authorList>
            <person name="Shivaji S."/>
            <person name="Ara S."/>
            <person name="Singh A."/>
            <person name="Pinnaka A.K."/>
        </authorList>
    </citation>
    <scope>NUCLEOTIDE SEQUENCE [LARGE SCALE GENOMIC DNA]</scope>
    <source>
        <strain evidence="8 9">LW9</strain>
    </source>
</reference>
<comment type="subcellular location">
    <subcellularLocation>
        <location evidence="1">Cell outer membrane</location>
    </subcellularLocation>
</comment>
<comment type="caution">
    <text evidence="8">The sequence shown here is derived from an EMBL/GenBank/DDBJ whole genome shotgun (WGS) entry which is preliminary data.</text>
</comment>
<evidence type="ECO:0000313" key="9">
    <source>
        <dbReference type="Proteomes" id="UP000004478"/>
    </source>
</evidence>
<dbReference type="Proteomes" id="UP000004478">
    <property type="component" value="Unassembled WGS sequence"/>
</dbReference>
<name>K1LU49_CECL9</name>
<dbReference type="InterPro" id="IPR012944">
    <property type="entry name" value="SusD_RagB_dom"/>
</dbReference>